<gene>
    <name evidence="3" type="ORF">ACM44_11395</name>
</gene>
<reference evidence="3 4" key="1">
    <citation type="journal article" date="2004" name="Int. J. Syst. Evol. Microbiol.">
        <title>Kaistella koreensis gen. nov., sp. nov., a novel member of the Chryseobacterium-Bergeyella-Riemerella branch.</title>
        <authorList>
            <person name="Kim M.K."/>
            <person name="Im W.T."/>
            <person name="Shin Y.K."/>
            <person name="Lim J.H."/>
            <person name="Kim S.H."/>
            <person name="Lee B.C."/>
            <person name="Park M.Y."/>
            <person name="Lee K.Y."/>
            <person name="Lee S.T."/>
        </authorList>
    </citation>
    <scope>NUCLEOTIDE SEQUENCE [LARGE SCALE GENOMIC DNA]</scope>
    <source>
        <strain evidence="3 4">CCUG 49689</strain>
    </source>
</reference>
<evidence type="ECO:0000256" key="2">
    <source>
        <dbReference type="SAM" id="SignalP"/>
    </source>
</evidence>
<dbReference type="Gene3D" id="2.160.20.10">
    <property type="entry name" value="Single-stranded right-handed beta-helix, Pectin lyase-like"/>
    <property type="match status" value="1"/>
</dbReference>
<organism evidence="3 4">
    <name type="scientific">Chryseobacterium koreense CCUG 49689</name>
    <dbReference type="NCBI Taxonomy" id="1304281"/>
    <lineage>
        <taxon>Bacteria</taxon>
        <taxon>Pseudomonadati</taxon>
        <taxon>Bacteroidota</taxon>
        <taxon>Flavobacteriia</taxon>
        <taxon>Flavobacteriales</taxon>
        <taxon>Weeksellaceae</taxon>
        <taxon>Chryseobacterium group</taxon>
        <taxon>Chryseobacterium</taxon>
    </lineage>
</organism>
<evidence type="ECO:0000313" key="4">
    <source>
        <dbReference type="Proteomes" id="UP000035900"/>
    </source>
</evidence>
<proteinExistence type="predicted"/>
<dbReference type="PATRIC" id="fig|1304281.5.peg.2448"/>
<feature type="region of interest" description="Disordered" evidence="1">
    <location>
        <begin position="257"/>
        <end position="283"/>
    </location>
</feature>
<dbReference type="OrthoDB" id="1521716at2"/>
<dbReference type="Proteomes" id="UP000035900">
    <property type="component" value="Unassembled WGS sequence"/>
</dbReference>
<feature type="region of interest" description="Disordered" evidence="1">
    <location>
        <begin position="26"/>
        <end position="45"/>
    </location>
</feature>
<dbReference type="AlphaFoldDB" id="A0A0J7IW47"/>
<name>A0A0J7IW47_9FLAO</name>
<feature type="signal peptide" evidence="2">
    <location>
        <begin position="1"/>
        <end position="21"/>
    </location>
</feature>
<dbReference type="SUPFAM" id="SSF51126">
    <property type="entry name" value="Pectin lyase-like"/>
    <property type="match status" value="1"/>
</dbReference>
<evidence type="ECO:0000256" key="1">
    <source>
        <dbReference type="SAM" id="MobiDB-lite"/>
    </source>
</evidence>
<protein>
    <recommendedName>
        <fullName evidence="5">Multidrug transporter</fullName>
    </recommendedName>
</protein>
<dbReference type="STRING" id="1304281.ACM44_11395"/>
<keyword evidence="4" id="KW-1185">Reference proteome</keyword>
<dbReference type="PANTHER" id="PTHR41339:SF1">
    <property type="entry name" value="SECRETED PROTEIN"/>
    <property type="match status" value="1"/>
</dbReference>
<sequence>MKKNILSAAFCLTLMASASMVATSCSRSNDDPTETPSNGINPADFKGSIKSGTTVTLDPSKTYTLTGKLLVESGATLIIPAGTVIKGAQGATYLIVDRGGKIQANGTAEKPIIFEGVAHGQSYWGGIVILGNAPTNRSASGTSTSELGDMIYGGTNKTDNSGSMKYVVIKDSGFKYNPEKEFNGLSLFGVGSGTSISYIAVIDGGDDGIEFFGGNVNVDHLLLLGNGDDSFDWTEGWQGNAEYVYAARKKEYLNNAEPGNRGIEADTQDTDANTTNGANGGVSNPTIKNFTLIGNLKGSESQGMKIRAGSNGIFDNVVISNFATGLDFETDRTYNWFLSGVKLNNINLLSVGTAVKAKASTAFPDANALAANLTANITFNSNATGAGSGTDLPAWAKGWSGLTSFTVADAGN</sequence>
<feature type="chain" id="PRO_5005289112" description="Multidrug transporter" evidence="2">
    <location>
        <begin position="22"/>
        <end position="412"/>
    </location>
</feature>
<evidence type="ECO:0000313" key="3">
    <source>
        <dbReference type="EMBL" id="KMQ70528.1"/>
    </source>
</evidence>
<keyword evidence="2" id="KW-0732">Signal</keyword>
<dbReference type="RefSeq" id="WP_048500173.1">
    <property type="nucleotide sequence ID" value="NZ_LFNG01000016.1"/>
</dbReference>
<dbReference type="PROSITE" id="PS51257">
    <property type="entry name" value="PROKAR_LIPOPROTEIN"/>
    <property type="match status" value="1"/>
</dbReference>
<dbReference type="EMBL" id="LFNG01000016">
    <property type="protein sequence ID" value="KMQ70528.1"/>
    <property type="molecule type" value="Genomic_DNA"/>
</dbReference>
<dbReference type="PANTHER" id="PTHR41339">
    <property type="entry name" value="LIPL48"/>
    <property type="match status" value="1"/>
</dbReference>
<comment type="caution">
    <text evidence="3">The sequence shown here is derived from an EMBL/GenBank/DDBJ whole genome shotgun (WGS) entry which is preliminary data.</text>
</comment>
<dbReference type="InterPro" id="IPR011050">
    <property type="entry name" value="Pectin_lyase_fold/virulence"/>
</dbReference>
<dbReference type="InterPro" id="IPR012334">
    <property type="entry name" value="Pectin_lyas_fold"/>
</dbReference>
<evidence type="ECO:0008006" key="5">
    <source>
        <dbReference type="Google" id="ProtNLM"/>
    </source>
</evidence>
<accession>A0A0J7IW47</accession>